<comment type="domain">
    <text evidence="7">The Q motif is unique to and characteristic of the DEAD box family of RNA helicases and controls ATP binding and hydrolysis.</text>
</comment>
<evidence type="ECO:0000256" key="7">
    <source>
        <dbReference type="RuleBase" id="RU365068"/>
    </source>
</evidence>
<evidence type="ECO:0000259" key="10">
    <source>
        <dbReference type="PROSITE" id="PS51194"/>
    </source>
</evidence>
<evidence type="ECO:0000256" key="5">
    <source>
        <dbReference type="ARBA" id="ARBA00022884"/>
    </source>
</evidence>
<dbReference type="InterPro" id="IPR014001">
    <property type="entry name" value="Helicase_ATP-bd"/>
</dbReference>
<dbReference type="PROSITE" id="PS00039">
    <property type="entry name" value="DEAD_ATP_HELICASE"/>
    <property type="match status" value="1"/>
</dbReference>
<dbReference type="Pfam" id="PF00271">
    <property type="entry name" value="Helicase_C"/>
    <property type="match status" value="1"/>
</dbReference>
<dbReference type="Pfam" id="PF13959">
    <property type="entry name" value="CTE_SPB4"/>
    <property type="match status" value="1"/>
</dbReference>
<dbReference type="SMART" id="SM01178">
    <property type="entry name" value="DUF4217"/>
    <property type="match status" value="1"/>
</dbReference>
<sequence length="527" mass="59547">MGFEAPTLVQAQAIPVVLSGRHVLVNAATGTGKTVAYLAPIIHHLQSCSPKIERSQGTFALVLVPTRELCIQVYEILQKLLHRFHWIVPGYVMGGENRSKEKARLRKGISILVATPGRLLDHLKNTSSFVHTNLQWIIFDEADRILELGFGKEIEEILDLLGSRLTGSDGKENQVSSITNVQRQNLLLSATLNEKVNHLAKISLQNPTTIGLDDKKMQPDPLLDHAESIESDTDDELEHPRKVTKSSTGDYKLPIQLVQKYVKVPCGSRLAVLLFILKHLFEKQASQKVRCGGYRDVLEMQNFSLHGNMKQEDRRNTFRAFKTEKLALLLSTDVAARGLDFPKVKCIIQYDSPGEATEYVHRVGRTARLGEKGDSLLFLQPVEVDYIEDLEKHGVSLAEYPILKVLDSFPLNGHMHRIKKFVSLDSHPWLVSLQKALESFISARPRMNKLAQNAFISWVRAYTAHRGELKRIFMVQKLHLGHVAKSFALKQQPSMVGKSFQKQQSNKRKRDQKQKGQSKKRKINGKT</sequence>
<gene>
    <name evidence="11" type="ORF">GH714_009451</name>
</gene>
<protein>
    <recommendedName>
        <fullName evidence="7">ATP-dependent RNA helicase</fullName>
        <ecNumber evidence="7">3.6.4.13</ecNumber>
    </recommendedName>
</protein>
<evidence type="ECO:0000313" key="11">
    <source>
        <dbReference type="EMBL" id="KAF2306016.1"/>
    </source>
</evidence>
<dbReference type="EMBL" id="JAAGAX010000008">
    <property type="protein sequence ID" value="KAF2306016.1"/>
    <property type="molecule type" value="Genomic_DNA"/>
</dbReference>
<evidence type="ECO:0000256" key="1">
    <source>
        <dbReference type="ARBA" id="ARBA00022741"/>
    </source>
</evidence>
<accession>A0A6A6M122</accession>
<dbReference type="PROSITE" id="PS51192">
    <property type="entry name" value="HELICASE_ATP_BIND_1"/>
    <property type="match status" value="1"/>
</dbReference>
<evidence type="ECO:0000313" key="12">
    <source>
        <dbReference type="Proteomes" id="UP000467840"/>
    </source>
</evidence>
<dbReference type="CDD" id="cd17949">
    <property type="entry name" value="DEADc_DDX31"/>
    <property type="match status" value="1"/>
</dbReference>
<dbReference type="Gene3D" id="3.40.50.300">
    <property type="entry name" value="P-loop containing nucleotide triphosphate hydrolases"/>
    <property type="match status" value="2"/>
</dbReference>
<keyword evidence="2 6" id="KW-0378">Hydrolase</keyword>
<dbReference type="CDD" id="cd18787">
    <property type="entry name" value="SF2_C_DEAD"/>
    <property type="match status" value="1"/>
</dbReference>
<feature type="domain" description="Helicase ATP-binding" evidence="9">
    <location>
        <begin position="14"/>
        <end position="210"/>
    </location>
</feature>
<feature type="compositionally biased region" description="Polar residues" evidence="8">
    <location>
        <begin position="492"/>
        <end position="504"/>
    </location>
</feature>
<dbReference type="PROSITE" id="PS51194">
    <property type="entry name" value="HELICASE_CTER"/>
    <property type="match status" value="1"/>
</dbReference>
<dbReference type="InterPro" id="IPR001650">
    <property type="entry name" value="Helicase_C-like"/>
</dbReference>
<keyword evidence="5 7" id="KW-0694">RNA-binding</keyword>
<feature type="region of interest" description="Disordered" evidence="8">
    <location>
        <begin position="492"/>
        <end position="527"/>
    </location>
</feature>
<dbReference type="GO" id="GO:0003724">
    <property type="term" value="F:RNA helicase activity"/>
    <property type="evidence" value="ECO:0007669"/>
    <property type="project" value="UniProtKB-EC"/>
</dbReference>
<dbReference type="InterPro" id="IPR000629">
    <property type="entry name" value="RNA-helicase_DEAD-box_CS"/>
</dbReference>
<comment type="similarity">
    <text evidence="6">Belongs to the DEAD box helicase family.</text>
</comment>
<evidence type="ECO:0000256" key="4">
    <source>
        <dbReference type="ARBA" id="ARBA00022840"/>
    </source>
</evidence>
<dbReference type="GO" id="GO:0003723">
    <property type="term" value="F:RNA binding"/>
    <property type="evidence" value="ECO:0007669"/>
    <property type="project" value="UniProtKB-UniRule"/>
</dbReference>
<dbReference type="Proteomes" id="UP000467840">
    <property type="component" value="Chromosome 9"/>
</dbReference>
<dbReference type="InterPro" id="IPR027417">
    <property type="entry name" value="P-loop_NTPase"/>
</dbReference>
<keyword evidence="3 6" id="KW-0347">Helicase</keyword>
<feature type="compositionally biased region" description="Basic residues" evidence="8">
    <location>
        <begin position="505"/>
        <end position="527"/>
    </location>
</feature>
<evidence type="ECO:0000256" key="2">
    <source>
        <dbReference type="ARBA" id="ARBA00022801"/>
    </source>
</evidence>
<feature type="domain" description="Helicase C-terminal" evidence="10">
    <location>
        <begin position="256"/>
        <end position="417"/>
    </location>
</feature>
<dbReference type="SMART" id="SM00490">
    <property type="entry name" value="HELICc"/>
    <property type="match status" value="1"/>
</dbReference>
<evidence type="ECO:0000256" key="6">
    <source>
        <dbReference type="RuleBase" id="RU000492"/>
    </source>
</evidence>
<evidence type="ECO:0000259" key="9">
    <source>
        <dbReference type="PROSITE" id="PS51192"/>
    </source>
</evidence>
<comment type="caution">
    <text evidence="11">The sequence shown here is derived from an EMBL/GenBank/DDBJ whole genome shotgun (WGS) entry which is preliminary data.</text>
</comment>
<evidence type="ECO:0000256" key="3">
    <source>
        <dbReference type="ARBA" id="ARBA00022806"/>
    </source>
</evidence>
<keyword evidence="4 6" id="KW-0067">ATP-binding</keyword>
<proteinExistence type="inferred from homology"/>
<reference evidence="11 12" key="1">
    <citation type="journal article" date="2020" name="Mol. Plant">
        <title>The Chromosome-Based Rubber Tree Genome Provides New Insights into Spurge Genome Evolution and Rubber Biosynthesis.</title>
        <authorList>
            <person name="Liu J."/>
            <person name="Shi C."/>
            <person name="Shi C.C."/>
            <person name="Li W."/>
            <person name="Zhang Q.J."/>
            <person name="Zhang Y."/>
            <person name="Li K."/>
            <person name="Lu H.F."/>
            <person name="Shi C."/>
            <person name="Zhu S.T."/>
            <person name="Xiao Z.Y."/>
            <person name="Nan H."/>
            <person name="Yue Y."/>
            <person name="Zhu X.G."/>
            <person name="Wu Y."/>
            <person name="Hong X.N."/>
            <person name="Fan G.Y."/>
            <person name="Tong Y."/>
            <person name="Zhang D."/>
            <person name="Mao C.L."/>
            <person name="Liu Y.L."/>
            <person name="Hao S.J."/>
            <person name="Liu W.Q."/>
            <person name="Lv M.Q."/>
            <person name="Zhang H.B."/>
            <person name="Liu Y."/>
            <person name="Hu-Tang G.R."/>
            <person name="Wang J.P."/>
            <person name="Wang J.H."/>
            <person name="Sun Y.H."/>
            <person name="Ni S.B."/>
            <person name="Chen W.B."/>
            <person name="Zhang X.C."/>
            <person name="Jiao Y.N."/>
            <person name="Eichler E.E."/>
            <person name="Li G.H."/>
            <person name="Liu X."/>
            <person name="Gao L.Z."/>
        </authorList>
    </citation>
    <scope>NUCLEOTIDE SEQUENCE [LARGE SCALE GENOMIC DNA]</scope>
    <source>
        <strain evidence="12">cv. GT1</strain>
        <tissue evidence="11">Leaf</tissue>
    </source>
</reference>
<dbReference type="Pfam" id="PF00270">
    <property type="entry name" value="DEAD"/>
    <property type="match status" value="1"/>
</dbReference>
<dbReference type="GO" id="GO:0005524">
    <property type="term" value="F:ATP binding"/>
    <property type="evidence" value="ECO:0007669"/>
    <property type="project" value="UniProtKB-UniRule"/>
</dbReference>
<dbReference type="SUPFAM" id="SSF52540">
    <property type="entry name" value="P-loop containing nucleoside triphosphate hydrolases"/>
    <property type="match status" value="2"/>
</dbReference>
<name>A0A6A6M122_HEVBR</name>
<dbReference type="InterPro" id="IPR025313">
    <property type="entry name" value="SPB4-like_CTE"/>
</dbReference>
<feature type="region of interest" description="Disordered" evidence="8">
    <location>
        <begin position="228"/>
        <end position="247"/>
    </location>
</feature>
<keyword evidence="12" id="KW-1185">Reference proteome</keyword>
<dbReference type="GO" id="GO:0016787">
    <property type="term" value="F:hydrolase activity"/>
    <property type="evidence" value="ECO:0007669"/>
    <property type="project" value="UniProtKB-KW"/>
</dbReference>
<evidence type="ECO:0000256" key="8">
    <source>
        <dbReference type="SAM" id="MobiDB-lite"/>
    </source>
</evidence>
<dbReference type="AlphaFoldDB" id="A0A6A6M122"/>
<keyword evidence="1 6" id="KW-0547">Nucleotide-binding</keyword>
<dbReference type="PANTHER" id="PTHR24031">
    <property type="entry name" value="RNA HELICASE"/>
    <property type="match status" value="1"/>
</dbReference>
<dbReference type="SMART" id="SM00487">
    <property type="entry name" value="DEXDc"/>
    <property type="match status" value="1"/>
</dbReference>
<comment type="function">
    <text evidence="7">RNA helicase.</text>
</comment>
<comment type="catalytic activity">
    <reaction evidence="7">
        <text>ATP + H2O = ADP + phosphate + H(+)</text>
        <dbReference type="Rhea" id="RHEA:13065"/>
        <dbReference type="ChEBI" id="CHEBI:15377"/>
        <dbReference type="ChEBI" id="CHEBI:15378"/>
        <dbReference type="ChEBI" id="CHEBI:30616"/>
        <dbReference type="ChEBI" id="CHEBI:43474"/>
        <dbReference type="ChEBI" id="CHEBI:456216"/>
        <dbReference type="EC" id="3.6.4.13"/>
    </reaction>
</comment>
<organism evidence="11 12">
    <name type="scientific">Hevea brasiliensis</name>
    <name type="common">Para rubber tree</name>
    <name type="synonym">Siphonia brasiliensis</name>
    <dbReference type="NCBI Taxonomy" id="3981"/>
    <lineage>
        <taxon>Eukaryota</taxon>
        <taxon>Viridiplantae</taxon>
        <taxon>Streptophyta</taxon>
        <taxon>Embryophyta</taxon>
        <taxon>Tracheophyta</taxon>
        <taxon>Spermatophyta</taxon>
        <taxon>Magnoliopsida</taxon>
        <taxon>eudicotyledons</taxon>
        <taxon>Gunneridae</taxon>
        <taxon>Pentapetalae</taxon>
        <taxon>rosids</taxon>
        <taxon>fabids</taxon>
        <taxon>Malpighiales</taxon>
        <taxon>Euphorbiaceae</taxon>
        <taxon>Crotonoideae</taxon>
        <taxon>Micrandreae</taxon>
        <taxon>Hevea</taxon>
    </lineage>
</organism>
<dbReference type="EC" id="3.6.4.13" evidence="7"/>
<dbReference type="InterPro" id="IPR011545">
    <property type="entry name" value="DEAD/DEAH_box_helicase_dom"/>
</dbReference>